<comment type="caution">
    <text evidence="2">The sequence shown here is derived from an EMBL/GenBank/DDBJ whole genome shotgun (WGS) entry which is preliminary data.</text>
</comment>
<name>A0AAD3CS20_9STRA</name>
<dbReference type="AlphaFoldDB" id="A0AAD3CS20"/>
<feature type="region of interest" description="Disordered" evidence="1">
    <location>
        <begin position="133"/>
        <end position="192"/>
    </location>
</feature>
<feature type="compositionally biased region" description="Polar residues" evidence="1">
    <location>
        <begin position="167"/>
        <end position="177"/>
    </location>
</feature>
<sequence length="240" mass="27073">MADLNILGRIPKRKYSSDRTKSTSISPMKRETYGGVEKHSKGSDPIASSDHNTYTHCESPPKSLLEMKKLKKSKYSPPKDAPMKMENNSWDTKKPSIPVSSNNDTEKTISKMFLSQDYYGGGNIAEKVKLSRRKAAMKKEEVKPQEVAIKKPIQKKKRKAKTTKQKALSSPSKNSENAAVAKGDEKKKPLRISLKMNLATRIRLLNNAKAAREKAAKASRKAKRPPTVVQIKRKKKKRWI</sequence>
<feature type="compositionally biased region" description="Basic and acidic residues" evidence="1">
    <location>
        <begin position="28"/>
        <end position="42"/>
    </location>
</feature>
<dbReference type="EMBL" id="BLLK01000045">
    <property type="protein sequence ID" value="GFH51128.1"/>
    <property type="molecule type" value="Genomic_DNA"/>
</dbReference>
<evidence type="ECO:0000313" key="3">
    <source>
        <dbReference type="Proteomes" id="UP001054902"/>
    </source>
</evidence>
<evidence type="ECO:0000256" key="1">
    <source>
        <dbReference type="SAM" id="MobiDB-lite"/>
    </source>
</evidence>
<dbReference type="Proteomes" id="UP001054902">
    <property type="component" value="Unassembled WGS sequence"/>
</dbReference>
<protein>
    <submittedName>
        <fullName evidence="2">Uncharacterized protein</fullName>
    </submittedName>
</protein>
<reference evidence="2 3" key="1">
    <citation type="journal article" date="2021" name="Sci. Rep.">
        <title>The genome of the diatom Chaetoceros tenuissimus carries an ancient integrated fragment of an extant virus.</title>
        <authorList>
            <person name="Hongo Y."/>
            <person name="Kimura K."/>
            <person name="Takaki Y."/>
            <person name="Yoshida Y."/>
            <person name="Baba S."/>
            <person name="Kobayashi G."/>
            <person name="Nagasaki K."/>
            <person name="Hano T."/>
            <person name="Tomaru Y."/>
        </authorList>
    </citation>
    <scope>NUCLEOTIDE SEQUENCE [LARGE SCALE GENOMIC DNA]</scope>
    <source>
        <strain evidence="2 3">NIES-3715</strain>
    </source>
</reference>
<feature type="compositionally biased region" description="Basic residues" evidence="1">
    <location>
        <begin position="231"/>
        <end position="240"/>
    </location>
</feature>
<feature type="region of interest" description="Disordered" evidence="1">
    <location>
        <begin position="1"/>
        <end position="104"/>
    </location>
</feature>
<gene>
    <name evidence="2" type="ORF">CTEN210_07603</name>
</gene>
<accession>A0AAD3CS20</accession>
<evidence type="ECO:0000313" key="2">
    <source>
        <dbReference type="EMBL" id="GFH51128.1"/>
    </source>
</evidence>
<proteinExistence type="predicted"/>
<keyword evidence="3" id="KW-1185">Reference proteome</keyword>
<feature type="compositionally biased region" description="Basic residues" evidence="1">
    <location>
        <begin position="152"/>
        <end position="164"/>
    </location>
</feature>
<feature type="region of interest" description="Disordered" evidence="1">
    <location>
        <begin position="208"/>
        <end position="240"/>
    </location>
</feature>
<organism evidence="2 3">
    <name type="scientific">Chaetoceros tenuissimus</name>
    <dbReference type="NCBI Taxonomy" id="426638"/>
    <lineage>
        <taxon>Eukaryota</taxon>
        <taxon>Sar</taxon>
        <taxon>Stramenopiles</taxon>
        <taxon>Ochrophyta</taxon>
        <taxon>Bacillariophyta</taxon>
        <taxon>Coscinodiscophyceae</taxon>
        <taxon>Chaetocerotophycidae</taxon>
        <taxon>Chaetocerotales</taxon>
        <taxon>Chaetocerotaceae</taxon>
        <taxon>Chaetoceros</taxon>
    </lineage>
</organism>